<dbReference type="SUPFAM" id="SSF53474">
    <property type="entry name" value="alpha/beta-Hydrolases"/>
    <property type="match status" value="1"/>
</dbReference>
<name>A0AA49GPZ6_9BACT</name>
<dbReference type="InterPro" id="IPR029058">
    <property type="entry name" value="AB_hydrolase_fold"/>
</dbReference>
<keyword evidence="2" id="KW-0732">Signal</keyword>
<dbReference type="PANTHER" id="PTHR48081">
    <property type="entry name" value="AB HYDROLASE SUPERFAMILY PROTEIN C4A8.06C"/>
    <property type="match status" value="1"/>
</dbReference>
<feature type="domain" description="BD-FAE-like" evidence="3">
    <location>
        <begin position="59"/>
        <end position="245"/>
    </location>
</feature>
<dbReference type="Pfam" id="PF20434">
    <property type="entry name" value="BD-FAE"/>
    <property type="match status" value="1"/>
</dbReference>
<dbReference type="InterPro" id="IPR050300">
    <property type="entry name" value="GDXG_lipolytic_enzyme"/>
</dbReference>
<keyword evidence="1 4" id="KW-0378">Hydrolase</keyword>
<reference evidence="4" key="2">
    <citation type="journal article" date="2024" name="Antonie Van Leeuwenhoek">
        <title>Roseihalotalea indica gen. nov., sp. nov., a halophilic Bacteroidetes from mesopelagic Southwest Indian Ocean with higher carbohydrate metabolic potential.</title>
        <authorList>
            <person name="Chen B."/>
            <person name="Zhang M."/>
            <person name="Lin D."/>
            <person name="Ye J."/>
            <person name="Tang K."/>
        </authorList>
    </citation>
    <scope>NUCLEOTIDE SEQUENCE</scope>
    <source>
        <strain evidence="4">TK19036</strain>
    </source>
</reference>
<dbReference type="PANTHER" id="PTHR48081:SF6">
    <property type="entry name" value="PEPTIDASE S9 PROLYL OLIGOPEPTIDASE CATALYTIC DOMAIN-CONTAINING PROTEIN"/>
    <property type="match status" value="1"/>
</dbReference>
<evidence type="ECO:0000256" key="2">
    <source>
        <dbReference type="SAM" id="SignalP"/>
    </source>
</evidence>
<sequence>MKILFLSLLSCLMLSNTFAQSTPDTLRLWPDGAPGATGTEETDQPSIIRYPAPAHMATGAAVVVCPGGGYNHLAMDHEGHQIAQWLNSFGVSAYILTYRLGSNGYKHPIQMNDGKRAIRTVRANAAEWGIDPNRIGVLGFSAGGHMASTLGTHFDAGDASASDPVDKTSSRPDFMVLLYPVISFTEDYQHSGSRIALLGEDAAPELVASMSNELQVKADTPPTFLVHTTEDTAVPPENSVYFYLALRKHDIPAEMHVFEKGRHGLGMGARGSAFSAWPDLCEAWLLERGLLVPASQ</sequence>
<evidence type="ECO:0000256" key="1">
    <source>
        <dbReference type="ARBA" id="ARBA00022801"/>
    </source>
</evidence>
<dbReference type="InterPro" id="IPR049492">
    <property type="entry name" value="BD-FAE-like_dom"/>
</dbReference>
<dbReference type="AlphaFoldDB" id="A0AA49GPZ6"/>
<evidence type="ECO:0000313" key="4">
    <source>
        <dbReference type="EMBL" id="WKN38812.1"/>
    </source>
</evidence>
<gene>
    <name evidence="4" type="ORF">K4G66_08860</name>
</gene>
<organism evidence="4">
    <name type="scientific">Roseihalotalea indica</name>
    <dbReference type="NCBI Taxonomy" id="2867963"/>
    <lineage>
        <taxon>Bacteria</taxon>
        <taxon>Pseudomonadati</taxon>
        <taxon>Bacteroidota</taxon>
        <taxon>Cytophagia</taxon>
        <taxon>Cytophagales</taxon>
        <taxon>Catalimonadaceae</taxon>
        <taxon>Roseihalotalea</taxon>
    </lineage>
</organism>
<accession>A0AA49GPZ6</accession>
<dbReference type="EMBL" id="CP120682">
    <property type="protein sequence ID" value="WKN38812.1"/>
    <property type="molecule type" value="Genomic_DNA"/>
</dbReference>
<feature type="signal peptide" evidence="2">
    <location>
        <begin position="1"/>
        <end position="21"/>
    </location>
</feature>
<proteinExistence type="predicted"/>
<evidence type="ECO:0000259" key="3">
    <source>
        <dbReference type="Pfam" id="PF20434"/>
    </source>
</evidence>
<feature type="chain" id="PRO_5041306542" evidence="2">
    <location>
        <begin position="22"/>
        <end position="296"/>
    </location>
</feature>
<reference evidence="4" key="1">
    <citation type="journal article" date="2023" name="Comput. Struct. Biotechnol. J.">
        <title>Discovery of a novel marine Bacteroidetes with a rich repertoire of carbohydrate-active enzymes.</title>
        <authorList>
            <person name="Chen B."/>
            <person name="Liu G."/>
            <person name="Chen Q."/>
            <person name="Wang H."/>
            <person name="Liu L."/>
            <person name="Tang K."/>
        </authorList>
    </citation>
    <scope>NUCLEOTIDE SEQUENCE</scope>
    <source>
        <strain evidence="4">TK19036</strain>
    </source>
</reference>
<dbReference type="Gene3D" id="3.40.50.1820">
    <property type="entry name" value="alpha/beta hydrolase"/>
    <property type="match status" value="1"/>
</dbReference>
<protein>
    <submittedName>
        <fullName evidence="4">Alpha/beta hydrolase</fullName>
    </submittedName>
</protein>
<dbReference type="GO" id="GO:0016787">
    <property type="term" value="F:hydrolase activity"/>
    <property type="evidence" value="ECO:0007669"/>
    <property type="project" value="UniProtKB-KW"/>
</dbReference>